<evidence type="ECO:0000256" key="1">
    <source>
        <dbReference type="SAM" id="SignalP"/>
    </source>
</evidence>
<dbReference type="Proteomes" id="UP000242682">
    <property type="component" value="Unassembled WGS sequence"/>
</dbReference>
<dbReference type="InterPro" id="IPR050490">
    <property type="entry name" value="Bact_solute-bd_prot1"/>
</dbReference>
<evidence type="ECO:0000313" key="3">
    <source>
        <dbReference type="Proteomes" id="UP000242682"/>
    </source>
</evidence>
<dbReference type="OrthoDB" id="9768630at2"/>
<dbReference type="AlphaFoldDB" id="A0A2P8G9E4"/>
<sequence>MKKLFLMVLLIVGMVALAACSSGDEASSGSNSEGSSGSSGADKITAWAWDPAFNIAALNKAKEAYSGDGEYEVEIIENAQDDIIQKLNTGLSSGTTKGMPNIVLIEDYRAQSFLQAYPDAFHPLTDVINSDDFAEYKIATTSFDGEQYGLPFDSGVAGLYVRTDYLEEAGYTVEDVTNITWDEYIEVGKKVKEATGKNMLTLDPNDLAQVRMMIQTTGSWYVQEDGSTPNLADNEALAKGFETYKKMMDEDIAKIVSDWSQFVGAFNSGDVASVPTGNWITPSVKQATDQSGKWAVVPMPRLDMDGAVNASNLGGSSWYVLNVDGKEEAADFLLNTFGSNPDLYQTLVKDIGAIGTYSAAAEGDAFAVEDEFFSGQQIISDFSQWTDEIPGVNYGLHTYAIEDILVTGMQDYLNGAELSKVLENAQSQAEAQLK</sequence>
<dbReference type="Pfam" id="PF13416">
    <property type="entry name" value="SBP_bac_8"/>
    <property type="match status" value="1"/>
</dbReference>
<protein>
    <submittedName>
        <fullName evidence="2">Lactose-binding protein</fullName>
    </submittedName>
</protein>
<comment type="caution">
    <text evidence="2">The sequence shown here is derived from an EMBL/GenBank/DDBJ whole genome shotgun (WGS) entry which is preliminary data.</text>
</comment>
<proteinExistence type="predicted"/>
<dbReference type="Gene3D" id="3.40.190.10">
    <property type="entry name" value="Periplasmic binding protein-like II"/>
    <property type="match status" value="1"/>
</dbReference>
<keyword evidence="3" id="KW-1185">Reference proteome</keyword>
<dbReference type="PANTHER" id="PTHR43649">
    <property type="entry name" value="ARABINOSE-BINDING PROTEIN-RELATED"/>
    <property type="match status" value="1"/>
</dbReference>
<dbReference type="PROSITE" id="PS51257">
    <property type="entry name" value="PROKAR_LIPOPROTEIN"/>
    <property type="match status" value="1"/>
</dbReference>
<evidence type="ECO:0000313" key="2">
    <source>
        <dbReference type="EMBL" id="PSL30578.1"/>
    </source>
</evidence>
<feature type="signal peptide" evidence="1">
    <location>
        <begin position="1"/>
        <end position="18"/>
    </location>
</feature>
<gene>
    <name evidence="2" type="ORF">B0H99_1133</name>
</gene>
<reference evidence="2 3" key="1">
    <citation type="submission" date="2018-03" db="EMBL/GenBank/DDBJ databases">
        <title>Genomic Encyclopedia of Type Strains, Phase III (KMG-III): the genomes of soil and plant-associated and newly described type strains.</title>
        <authorList>
            <person name="Whitman W."/>
        </authorList>
    </citation>
    <scope>NUCLEOTIDE SEQUENCE [LARGE SCALE GENOMIC DNA]</scope>
    <source>
        <strain evidence="2 3">CGMCC 1.12259</strain>
    </source>
</reference>
<dbReference type="SUPFAM" id="SSF53850">
    <property type="entry name" value="Periplasmic binding protein-like II"/>
    <property type="match status" value="1"/>
</dbReference>
<name>A0A2P8G9E4_9BACL</name>
<accession>A0A2P8G9E4</accession>
<dbReference type="RefSeq" id="WP_106534377.1">
    <property type="nucleotide sequence ID" value="NZ_PYAT01000013.1"/>
</dbReference>
<dbReference type="PANTHER" id="PTHR43649:SF32">
    <property type="entry name" value="SUGAR BINDING SECRETED PROTEIN"/>
    <property type="match status" value="1"/>
</dbReference>
<dbReference type="InterPro" id="IPR006059">
    <property type="entry name" value="SBP"/>
</dbReference>
<keyword evidence="1" id="KW-0732">Signal</keyword>
<feature type="chain" id="PRO_5015181933" evidence="1">
    <location>
        <begin position="19"/>
        <end position="434"/>
    </location>
</feature>
<organism evidence="2 3">
    <name type="scientific">Planomicrobium soli</name>
    <dbReference type="NCBI Taxonomy" id="1176648"/>
    <lineage>
        <taxon>Bacteria</taxon>
        <taxon>Bacillati</taxon>
        <taxon>Bacillota</taxon>
        <taxon>Bacilli</taxon>
        <taxon>Bacillales</taxon>
        <taxon>Caryophanaceae</taxon>
        <taxon>Planomicrobium</taxon>
    </lineage>
</organism>
<dbReference type="EMBL" id="PYAT01000013">
    <property type="protein sequence ID" value="PSL30578.1"/>
    <property type="molecule type" value="Genomic_DNA"/>
</dbReference>